<evidence type="ECO:0000313" key="3">
    <source>
        <dbReference type="Proteomes" id="UP000241818"/>
    </source>
</evidence>
<dbReference type="STRING" id="857342.A0A2T3AY78"/>
<dbReference type="PANTHER" id="PTHR42044:SF2">
    <property type="entry name" value="DUF676 DOMAIN-CONTAINING PROTEIN"/>
    <property type="match status" value="1"/>
</dbReference>
<reference evidence="2 3" key="1">
    <citation type="journal article" date="2018" name="New Phytol.">
        <title>Comparative genomics and transcriptomics depict ericoid mycorrhizal fungi as versatile saprotrophs and plant mutualists.</title>
        <authorList>
            <person name="Martino E."/>
            <person name="Morin E."/>
            <person name="Grelet G.A."/>
            <person name="Kuo A."/>
            <person name="Kohler A."/>
            <person name="Daghino S."/>
            <person name="Barry K.W."/>
            <person name="Cichocki N."/>
            <person name="Clum A."/>
            <person name="Dockter R.B."/>
            <person name="Hainaut M."/>
            <person name="Kuo R.C."/>
            <person name="LaButti K."/>
            <person name="Lindahl B.D."/>
            <person name="Lindquist E.A."/>
            <person name="Lipzen A."/>
            <person name="Khouja H.R."/>
            <person name="Magnuson J."/>
            <person name="Murat C."/>
            <person name="Ohm R.A."/>
            <person name="Singer S.W."/>
            <person name="Spatafora J.W."/>
            <person name="Wang M."/>
            <person name="Veneault-Fourrey C."/>
            <person name="Henrissat B."/>
            <person name="Grigoriev I.V."/>
            <person name="Martin F.M."/>
            <person name="Perotto S."/>
        </authorList>
    </citation>
    <scope>NUCLEOTIDE SEQUENCE [LARGE SCALE GENOMIC DNA]</scope>
    <source>
        <strain evidence="2 3">ATCC 22711</strain>
    </source>
</reference>
<name>A0A2T3AY78_AMORE</name>
<dbReference type="OrthoDB" id="1158011at2759"/>
<dbReference type="Proteomes" id="UP000241818">
    <property type="component" value="Unassembled WGS sequence"/>
</dbReference>
<dbReference type="GeneID" id="36573343"/>
<proteinExistence type="predicted"/>
<dbReference type="PANTHER" id="PTHR42044">
    <property type="entry name" value="DUF676 DOMAIN-CONTAINING PROTEIN-RELATED"/>
    <property type="match status" value="1"/>
</dbReference>
<keyword evidence="3" id="KW-1185">Reference proteome</keyword>
<keyword evidence="1" id="KW-0472">Membrane</keyword>
<evidence type="ECO:0000256" key="1">
    <source>
        <dbReference type="SAM" id="Phobius"/>
    </source>
</evidence>
<dbReference type="EMBL" id="KZ679013">
    <property type="protein sequence ID" value="PSS15013.1"/>
    <property type="molecule type" value="Genomic_DNA"/>
</dbReference>
<keyword evidence="1" id="KW-0812">Transmembrane</keyword>
<keyword evidence="1" id="KW-1133">Transmembrane helix</keyword>
<gene>
    <name evidence="2" type="ORF">M430DRAFT_255788</name>
</gene>
<organism evidence="2 3">
    <name type="scientific">Amorphotheca resinae ATCC 22711</name>
    <dbReference type="NCBI Taxonomy" id="857342"/>
    <lineage>
        <taxon>Eukaryota</taxon>
        <taxon>Fungi</taxon>
        <taxon>Dikarya</taxon>
        <taxon>Ascomycota</taxon>
        <taxon>Pezizomycotina</taxon>
        <taxon>Leotiomycetes</taxon>
        <taxon>Helotiales</taxon>
        <taxon>Amorphothecaceae</taxon>
        <taxon>Amorphotheca</taxon>
    </lineage>
</organism>
<evidence type="ECO:0000313" key="2">
    <source>
        <dbReference type="EMBL" id="PSS15013.1"/>
    </source>
</evidence>
<dbReference type="RefSeq" id="XP_024719612.1">
    <property type="nucleotide sequence ID" value="XM_024865262.1"/>
</dbReference>
<dbReference type="InParanoid" id="A0A2T3AY78"/>
<accession>A0A2T3AY78</accession>
<sequence length="532" mass="58816">MQVQLRTYSCFHLLLKQLPLSPFSLLFPLIRVDADSDTNIHFLPSMKMTLLPRRNTFASWNGSGASVTPTETCSISSDGVTFLPAMVDASCGTSATHHRQTTAQMFLNDLRIVTQSVRCIPQMARSVLSMKFARSIPRSVPDIWDICLQGILSILEFWALIIAVPAFLYLPGIVFVPLCGVFIALVRVLSWPLNKSPLVRTSRGLKDSTRVFPEETWMFIPGSATSSRQLASYLRELQTIFSRPILGIHNTTYGVVVDILLHLSPFPIRKSSSRTLYNRLRYVLLKPSVSKVVVLAHGTGAALLAQTLDALFVDLGAELMGKIEIYTFGSAAKYMSNPCSVVEKRKSDSARGVPTNGAMDCPPNVDRIEKRRRAIPYIEHYALSTDLLAAAGILHHAIKVLDNNYCGRIFVLNAPSYTGFLFSQYLAYLFPALNHAQPSARSVLDEIVRVDTATAEKHELTAQGISLPMSPTTVNGEKKSSSGVRIMTDGGEKARRGARCAEGKTVRQLSRLWMYRNGGFPDEGGWVRNDCV</sequence>
<dbReference type="AlphaFoldDB" id="A0A2T3AY78"/>
<feature type="transmembrane region" description="Helical" evidence="1">
    <location>
        <begin position="143"/>
        <end position="168"/>
    </location>
</feature>
<protein>
    <submittedName>
        <fullName evidence="2">Uncharacterized protein</fullName>
    </submittedName>
</protein>